<dbReference type="GO" id="GO:0001682">
    <property type="term" value="P:tRNA 5'-leader removal"/>
    <property type="evidence" value="ECO:0007669"/>
    <property type="project" value="InterPro"/>
</dbReference>
<dbReference type="RefSeq" id="XP_020432299.1">
    <property type="nucleotide sequence ID" value="XM_020577851.1"/>
</dbReference>
<dbReference type="PANTHER" id="PTHR15314">
    <property type="entry name" value="RIBONUCLEASE P PROTEIN SUBUNIT P20"/>
    <property type="match status" value="1"/>
</dbReference>
<dbReference type="GO" id="GO:0000172">
    <property type="term" value="C:ribonuclease MRP complex"/>
    <property type="evidence" value="ECO:0007669"/>
    <property type="project" value="InterPro"/>
</dbReference>
<gene>
    <name evidence="5" type="primary">drpp20</name>
    <name evidence="5" type="ORF">PPL_07001</name>
</gene>
<evidence type="ECO:0000256" key="3">
    <source>
        <dbReference type="ARBA" id="ARBA00023242"/>
    </source>
</evidence>
<dbReference type="GO" id="GO:0003676">
    <property type="term" value="F:nucleic acid binding"/>
    <property type="evidence" value="ECO:0007669"/>
    <property type="project" value="InterPro"/>
</dbReference>
<dbReference type="STRING" id="670386.D3BE48"/>
<dbReference type="PANTHER" id="PTHR15314:SF1">
    <property type="entry name" value="RIBONUCLEASE P PROTEIN SUBUNIT P20"/>
    <property type="match status" value="1"/>
</dbReference>
<evidence type="ECO:0000256" key="1">
    <source>
        <dbReference type="ARBA" id="ARBA00004604"/>
    </source>
</evidence>
<dbReference type="InterPro" id="IPR002775">
    <property type="entry name" value="DNA/RNA-bd_Alba-like"/>
</dbReference>
<comment type="subcellular location">
    <subcellularLocation>
        <location evidence="1">Nucleus</location>
        <location evidence="1">Nucleolus</location>
    </subcellularLocation>
</comment>
<accession>D3BE48</accession>
<reference evidence="5 6" key="1">
    <citation type="journal article" date="2011" name="Genome Res.">
        <title>Phylogeny-wide analysis of social amoeba genomes highlights ancient origins for complex intercellular communication.</title>
        <authorList>
            <person name="Heidel A.J."/>
            <person name="Lawal H.M."/>
            <person name="Felder M."/>
            <person name="Schilde C."/>
            <person name="Helps N.R."/>
            <person name="Tunggal B."/>
            <person name="Rivero F."/>
            <person name="John U."/>
            <person name="Schleicher M."/>
            <person name="Eichinger L."/>
            <person name="Platzer M."/>
            <person name="Noegel A.A."/>
            <person name="Schaap P."/>
            <person name="Gloeckner G."/>
        </authorList>
    </citation>
    <scope>NUCLEOTIDE SEQUENCE [LARGE SCALE GENOMIC DNA]</scope>
    <source>
        <strain evidence="6">ATCC 26659 / Pp 5 / PN500</strain>
    </source>
</reference>
<dbReference type="OMA" id="HCSAIHI"/>
<dbReference type="GO" id="GO:0005655">
    <property type="term" value="C:nucleolar ribonuclease P complex"/>
    <property type="evidence" value="ECO:0007669"/>
    <property type="project" value="InterPro"/>
</dbReference>
<evidence type="ECO:0000313" key="5">
    <source>
        <dbReference type="EMBL" id="EFA80179.1"/>
    </source>
</evidence>
<dbReference type="FunCoup" id="D3BE48">
    <property type="interactions" value="59"/>
</dbReference>
<organism evidence="5 6">
    <name type="scientific">Heterostelium pallidum (strain ATCC 26659 / Pp 5 / PN500)</name>
    <name type="common">Cellular slime mold</name>
    <name type="synonym">Polysphondylium pallidum</name>
    <dbReference type="NCBI Taxonomy" id="670386"/>
    <lineage>
        <taxon>Eukaryota</taxon>
        <taxon>Amoebozoa</taxon>
        <taxon>Evosea</taxon>
        <taxon>Eumycetozoa</taxon>
        <taxon>Dictyostelia</taxon>
        <taxon>Acytosteliales</taxon>
        <taxon>Acytosteliaceae</taxon>
        <taxon>Heterostelium</taxon>
    </lineage>
</organism>
<proteinExistence type="predicted"/>
<protein>
    <submittedName>
        <fullName evidence="5">RNase P protein subunit</fullName>
    </submittedName>
</protein>
<dbReference type="SUPFAM" id="SSF82704">
    <property type="entry name" value="AlbA-like"/>
    <property type="match status" value="1"/>
</dbReference>
<name>D3BE48_HETP5</name>
<dbReference type="Pfam" id="PF01918">
    <property type="entry name" value="Alba"/>
    <property type="match status" value="1"/>
</dbReference>
<evidence type="ECO:0000313" key="6">
    <source>
        <dbReference type="Proteomes" id="UP000001396"/>
    </source>
</evidence>
<feature type="domain" description="DNA/RNA-binding protein Alba-like" evidence="4">
    <location>
        <begin position="71"/>
        <end position="124"/>
    </location>
</feature>
<dbReference type="InterPro" id="IPR014612">
    <property type="entry name" value="Pop7/Rpp20"/>
</dbReference>
<dbReference type="AlphaFoldDB" id="D3BE48"/>
<comment type="caution">
    <text evidence="5">The sequence shown here is derived from an EMBL/GenBank/DDBJ whole genome shotgun (WGS) entry which is preliminary data.</text>
</comment>
<dbReference type="EMBL" id="ADBJ01000031">
    <property type="protein sequence ID" value="EFA80179.1"/>
    <property type="molecule type" value="Genomic_DNA"/>
</dbReference>
<dbReference type="Gene3D" id="3.30.110.20">
    <property type="entry name" value="Alba-like domain"/>
    <property type="match status" value="1"/>
</dbReference>
<dbReference type="Proteomes" id="UP000001396">
    <property type="component" value="Unassembled WGS sequence"/>
</dbReference>
<evidence type="ECO:0000256" key="2">
    <source>
        <dbReference type="ARBA" id="ARBA00022694"/>
    </source>
</evidence>
<dbReference type="InParanoid" id="D3BE48"/>
<sequence length="174" mass="20231">MSKNKKINKEKKDIIVDDDDDDDIDELMEGLEDDEELNDKEVEEEDLDPTFNSHLYSYMRRAVQRPHTKKNDIYITNNGNFIYYVKRIKKLMFIENIQEVNIHGLGAAIMSAIKLSLYLQRRFDMVLSPTTSTEIIIDQYEPNVDYVDPVSKTRHCSAIHINVKKPTTTTASTQ</sequence>
<keyword evidence="3" id="KW-0539">Nucleus</keyword>
<dbReference type="GeneID" id="31362482"/>
<keyword evidence="2" id="KW-0819">tRNA processing</keyword>
<evidence type="ECO:0000259" key="4">
    <source>
        <dbReference type="Pfam" id="PF01918"/>
    </source>
</evidence>
<dbReference type="InterPro" id="IPR036882">
    <property type="entry name" value="Alba-like_dom_sf"/>
</dbReference>
<keyword evidence="6" id="KW-1185">Reference proteome</keyword>